<dbReference type="Proteomes" id="UP000295030">
    <property type="component" value="Unassembled WGS sequence"/>
</dbReference>
<dbReference type="AlphaFoldDB" id="A0A4R1I8F5"/>
<evidence type="ECO:0000256" key="1">
    <source>
        <dbReference type="SAM" id="MobiDB-lite"/>
    </source>
</evidence>
<feature type="domain" description="DUF305" evidence="3">
    <location>
        <begin position="29"/>
        <end position="130"/>
    </location>
</feature>
<feature type="region of interest" description="Disordered" evidence="1">
    <location>
        <begin position="24"/>
        <end position="53"/>
    </location>
</feature>
<evidence type="ECO:0000259" key="3">
    <source>
        <dbReference type="Pfam" id="PF03713"/>
    </source>
</evidence>
<dbReference type="Pfam" id="PF03713">
    <property type="entry name" value="DUF305"/>
    <property type="match status" value="1"/>
</dbReference>
<protein>
    <submittedName>
        <fullName evidence="4">DUF305 family protein family protein</fullName>
    </submittedName>
</protein>
<name>A0A4R1I8F5_ANCAQ</name>
<accession>A0A4R1I8F5</accession>
<reference evidence="4 5" key="1">
    <citation type="submission" date="2019-03" db="EMBL/GenBank/DDBJ databases">
        <title>Genomic Encyclopedia of Type Strains, Phase IV (KMG-IV): sequencing the most valuable type-strain genomes for metagenomic binning, comparative biology and taxonomic classification.</title>
        <authorList>
            <person name="Goeker M."/>
        </authorList>
    </citation>
    <scope>NUCLEOTIDE SEQUENCE [LARGE SCALE GENOMIC DNA]</scope>
    <source>
        <strain evidence="4 5">DSM 101</strain>
    </source>
</reference>
<dbReference type="EMBL" id="SMFY01000002">
    <property type="protein sequence ID" value="TCK29079.1"/>
    <property type="molecule type" value="Genomic_DNA"/>
</dbReference>
<organism evidence="4 5">
    <name type="scientific">Ancylobacter aquaticus</name>
    <dbReference type="NCBI Taxonomy" id="100"/>
    <lineage>
        <taxon>Bacteria</taxon>
        <taxon>Pseudomonadati</taxon>
        <taxon>Pseudomonadota</taxon>
        <taxon>Alphaproteobacteria</taxon>
        <taxon>Hyphomicrobiales</taxon>
        <taxon>Xanthobacteraceae</taxon>
        <taxon>Ancylobacter</taxon>
    </lineage>
</organism>
<comment type="caution">
    <text evidence="4">The sequence shown here is derived from an EMBL/GenBank/DDBJ whole genome shotgun (WGS) entry which is preliminary data.</text>
</comment>
<dbReference type="PANTHER" id="PTHR36933">
    <property type="entry name" value="SLL0788 PROTEIN"/>
    <property type="match status" value="1"/>
</dbReference>
<dbReference type="InterPro" id="IPR012347">
    <property type="entry name" value="Ferritin-like"/>
</dbReference>
<dbReference type="Gene3D" id="1.20.1260.10">
    <property type="match status" value="1"/>
</dbReference>
<gene>
    <name evidence="4" type="ORF">EV667_3098</name>
</gene>
<feature type="signal peptide" evidence="2">
    <location>
        <begin position="1"/>
        <end position="23"/>
    </location>
</feature>
<sequence length="135" mass="14291">MNRLIRAGLLATGLAVFATPSLAQDAASPPSSAHGMDHGAMDHSTHTGAAASPSTQAFEAANARMHKDMAIPFTGNTDIDFARGMIPHHEGAIAMARVELEHGKDPELRALAEEIIKAQEGEIAFLKAWLARNAK</sequence>
<feature type="compositionally biased region" description="Basic and acidic residues" evidence="1">
    <location>
        <begin position="35"/>
        <end position="45"/>
    </location>
</feature>
<feature type="chain" id="PRO_5020417010" evidence="2">
    <location>
        <begin position="24"/>
        <end position="135"/>
    </location>
</feature>
<keyword evidence="2" id="KW-0732">Signal</keyword>
<dbReference type="RefSeq" id="WP_131836159.1">
    <property type="nucleotide sequence ID" value="NZ_SMFY01000002.1"/>
</dbReference>
<keyword evidence="5" id="KW-1185">Reference proteome</keyword>
<proteinExistence type="predicted"/>
<evidence type="ECO:0000313" key="5">
    <source>
        <dbReference type="Proteomes" id="UP000295030"/>
    </source>
</evidence>
<dbReference type="InterPro" id="IPR005183">
    <property type="entry name" value="DUF305_CopM-like"/>
</dbReference>
<dbReference type="PANTHER" id="PTHR36933:SF1">
    <property type="entry name" value="SLL0788 PROTEIN"/>
    <property type="match status" value="1"/>
</dbReference>
<dbReference type="OrthoDB" id="517560at2"/>
<evidence type="ECO:0000313" key="4">
    <source>
        <dbReference type="EMBL" id="TCK29079.1"/>
    </source>
</evidence>
<evidence type="ECO:0000256" key="2">
    <source>
        <dbReference type="SAM" id="SignalP"/>
    </source>
</evidence>